<evidence type="ECO:0000313" key="3">
    <source>
        <dbReference type="EMBL" id="SPC87149.1"/>
    </source>
</evidence>
<protein>
    <submittedName>
        <fullName evidence="3">Uncharacterized protein</fullName>
    </submittedName>
</protein>
<feature type="region of interest" description="Disordered" evidence="1">
    <location>
        <begin position="1"/>
        <end position="21"/>
    </location>
</feature>
<keyword evidence="2" id="KW-0812">Transmembrane</keyword>
<organism evidence="3">
    <name type="scientific">Fagus sylvatica</name>
    <name type="common">Beechnut</name>
    <dbReference type="NCBI Taxonomy" id="28930"/>
    <lineage>
        <taxon>Eukaryota</taxon>
        <taxon>Viridiplantae</taxon>
        <taxon>Streptophyta</taxon>
        <taxon>Embryophyta</taxon>
        <taxon>Tracheophyta</taxon>
        <taxon>Spermatophyta</taxon>
        <taxon>Magnoliopsida</taxon>
        <taxon>eudicotyledons</taxon>
        <taxon>Gunneridae</taxon>
        <taxon>Pentapetalae</taxon>
        <taxon>rosids</taxon>
        <taxon>fabids</taxon>
        <taxon>Fagales</taxon>
        <taxon>Fagaceae</taxon>
        <taxon>Fagus</taxon>
    </lineage>
</organism>
<feature type="compositionally biased region" description="Basic and acidic residues" evidence="1">
    <location>
        <begin position="1"/>
        <end position="17"/>
    </location>
</feature>
<keyword evidence="2" id="KW-0472">Membrane</keyword>
<keyword evidence="2" id="KW-1133">Transmembrane helix</keyword>
<dbReference type="EMBL" id="OIVN01000898">
    <property type="protein sequence ID" value="SPC87149.1"/>
    <property type="molecule type" value="Genomic_DNA"/>
</dbReference>
<reference evidence="3" key="1">
    <citation type="submission" date="2018-02" db="EMBL/GenBank/DDBJ databases">
        <authorList>
            <person name="Cohen D.B."/>
            <person name="Kent A.D."/>
        </authorList>
    </citation>
    <scope>NUCLEOTIDE SEQUENCE</scope>
</reference>
<gene>
    <name evidence="3" type="ORF">FSB_LOCUS15031</name>
</gene>
<proteinExistence type="predicted"/>
<name>A0A2N9FJS3_FAGSY</name>
<sequence length="325" mass="36328">MGRTLSLDRRRENREEDMGGLSVGLPADHEWRQNSYIKGLGLEESLETHTIAPSGATIILRASPIRIREGMNGGVGVCDKSESQIEWWQCRGGLEISIEGHPLYCEKQGVIWKRFSIKGRETGGGGHWSGDRCRVKRHCIECQFGEFGEEANSKKLQWRKNSSTYCGRLYNRAVSLIIVDPGLLVEPFGNKPSFVPVQHCHQLFSLFEKTHLQPIRCRSGGFGINGGALGDGKKGFWYRIPNCAIRGNFGFNDLVWERVVIGWVGGSGGSAGLRVMRGSLCADFSGVRLEIRYTGWGFFWSSIGEGLGWAWWIVGLWWSRKMGLG</sequence>
<accession>A0A2N9FJS3</accession>
<evidence type="ECO:0000256" key="1">
    <source>
        <dbReference type="SAM" id="MobiDB-lite"/>
    </source>
</evidence>
<dbReference type="AlphaFoldDB" id="A0A2N9FJS3"/>
<evidence type="ECO:0000256" key="2">
    <source>
        <dbReference type="SAM" id="Phobius"/>
    </source>
</evidence>
<feature type="transmembrane region" description="Helical" evidence="2">
    <location>
        <begin position="298"/>
        <end position="318"/>
    </location>
</feature>